<keyword evidence="3" id="KW-1185">Reference proteome</keyword>
<dbReference type="GO" id="GO:0003676">
    <property type="term" value="F:nucleic acid binding"/>
    <property type="evidence" value="ECO:0007669"/>
    <property type="project" value="InterPro"/>
</dbReference>
<proteinExistence type="predicted"/>
<comment type="caution">
    <text evidence="2">The sequence shown here is derived from an EMBL/GenBank/DDBJ whole genome shotgun (WGS) entry which is preliminary data.</text>
</comment>
<feature type="compositionally biased region" description="Gly residues" evidence="1">
    <location>
        <begin position="44"/>
        <end position="54"/>
    </location>
</feature>
<feature type="compositionally biased region" description="Low complexity" evidence="1">
    <location>
        <begin position="33"/>
        <end position="43"/>
    </location>
</feature>
<evidence type="ECO:0000313" key="3">
    <source>
        <dbReference type="Proteomes" id="UP001188597"/>
    </source>
</evidence>
<feature type="region of interest" description="Disordered" evidence="1">
    <location>
        <begin position="24"/>
        <end position="55"/>
    </location>
</feature>
<dbReference type="EMBL" id="JAVXUP010002670">
    <property type="protein sequence ID" value="KAK3002022.1"/>
    <property type="molecule type" value="Genomic_DNA"/>
</dbReference>
<evidence type="ECO:0000256" key="1">
    <source>
        <dbReference type="SAM" id="MobiDB-lite"/>
    </source>
</evidence>
<dbReference type="SUPFAM" id="SSF54928">
    <property type="entry name" value="RNA-binding domain, RBD"/>
    <property type="match status" value="1"/>
</dbReference>
<sequence>MKDVIKVMNGQDLDGRKITVNLAPFRGSGSGSGSSDRGGFRSSGSGGGGGGDGGYHSRNAGGVGMVGEGTEVAMIGVMVNTVAITWEIMLSRKLGVEHQRMTLMLHTSLGHRYEKFVTTMLKPFVPSCNDIVPLLQIYEAHNLIHKDESFGGPQLAYYGQNINGDANNRNANTISKFSSKGKELVQGNMKVRQNEGATKTNQPHTQRKDIKNKAHITCKICGRNTNATSSATHDTIAQQYPVGDQHLEPTLRIQLNAEEYVMPDTRNRLFITAIQDVDNSPDQHVVPSRSMFMQAPTVGHYQAVKCILRYVGGTLDYGMKLRVDASCAVPIIPEAKNAGD</sequence>
<dbReference type="Proteomes" id="UP001188597">
    <property type="component" value="Unassembled WGS sequence"/>
</dbReference>
<reference evidence="2" key="1">
    <citation type="submission" date="2022-12" db="EMBL/GenBank/DDBJ databases">
        <title>Draft genome assemblies for two species of Escallonia (Escalloniales).</title>
        <authorList>
            <person name="Chanderbali A."/>
            <person name="Dervinis C."/>
            <person name="Anghel I."/>
            <person name="Soltis D."/>
            <person name="Soltis P."/>
            <person name="Zapata F."/>
        </authorList>
    </citation>
    <scope>NUCLEOTIDE SEQUENCE</scope>
    <source>
        <strain evidence="2">UCBG64.0493</strain>
        <tissue evidence="2">Leaf</tissue>
    </source>
</reference>
<organism evidence="2 3">
    <name type="scientific">Escallonia herrerae</name>
    <dbReference type="NCBI Taxonomy" id="1293975"/>
    <lineage>
        <taxon>Eukaryota</taxon>
        <taxon>Viridiplantae</taxon>
        <taxon>Streptophyta</taxon>
        <taxon>Embryophyta</taxon>
        <taxon>Tracheophyta</taxon>
        <taxon>Spermatophyta</taxon>
        <taxon>Magnoliopsida</taxon>
        <taxon>eudicotyledons</taxon>
        <taxon>Gunneridae</taxon>
        <taxon>Pentapetalae</taxon>
        <taxon>asterids</taxon>
        <taxon>campanulids</taxon>
        <taxon>Escalloniales</taxon>
        <taxon>Escalloniaceae</taxon>
        <taxon>Escallonia</taxon>
    </lineage>
</organism>
<accession>A0AA88V4T0</accession>
<dbReference type="InterPro" id="IPR035979">
    <property type="entry name" value="RBD_domain_sf"/>
</dbReference>
<gene>
    <name evidence="2" type="ORF">RJ639_022260</name>
</gene>
<evidence type="ECO:0000313" key="2">
    <source>
        <dbReference type="EMBL" id="KAK3002022.1"/>
    </source>
</evidence>
<protein>
    <submittedName>
        <fullName evidence="2">Uncharacterized protein</fullName>
    </submittedName>
</protein>
<dbReference type="AlphaFoldDB" id="A0AA88V4T0"/>
<name>A0AA88V4T0_9ASTE</name>